<dbReference type="RefSeq" id="WP_345587857.1">
    <property type="nucleotide sequence ID" value="NZ_BAABJG010000014.1"/>
</dbReference>
<dbReference type="EMBL" id="JBHTLU010000036">
    <property type="protein sequence ID" value="MFD1223713.1"/>
    <property type="molecule type" value="Genomic_DNA"/>
</dbReference>
<name>A0ABW3US18_9BACL</name>
<dbReference type="PANTHER" id="PTHR43333:SF1">
    <property type="entry name" value="D-ISOMER SPECIFIC 2-HYDROXYACID DEHYDROGENASE NAD-BINDING DOMAIN-CONTAINING PROTEIN"/>
    <property type="match status" value="1"/>
</dbReference>
<feature type="domain" description="D-isomer specific 2-hydroxyacid dehydrogenase catalytic" evidence="5">
    <location>
        <begin position="24"/>
        <end position="311"/>
    </location>
</feature>
<evidence type="ECO:0000259" key="6">
    <source>
        <dbReference type="Pfam" id="PF02826"/>
    </source>
</evidence>
<gene>
    <name evidence="7" type="ORF">ACFQ4B_26680</name>
</gene>
<protein>
    <submittedName>
        <fullName evidence="7">D-2-hydroxyacid dehydrogenase</fullName>
    </submittedName>
</protein>
<organism evidence="7 8">
    <name type="scientific">Paenibacillus vulneris</name>
    <dbReference type="NCBI Taxonomy" id="1133364"/>
    <lineage>
        <taxon>Bacteria</taxon>
        <taxon>Bacillati</taxon>
        <taxon>Bacillota</taxon>
        <taxon>Bacilli</taxon>
        <taxon>Bacillales</taxon>
        <taxon>Paenibacillaceae</taxon>
        <taxon>Paenibacillus</taxon>
    </lineage>
</organism>
<comment type="caution">
    <text evidence="7">The sequence shown here is derived from an EMBL/GenBank/DDBJ whole genome shotgun (WGS) entry which is preliminary data.</text>
</comment>
<keyword evidence="3" id="KW-0520">NAD</keyword>
<evidence type="ECO:0000313" key="7">
    <source>
        <dbReference type="EMBL" id="MFD1223713.1"/>
    </source>
</evidence>
<dbReference type="InterPro" id="IPR036291">
    <property type="entry name" value="NAD(P)-bd_dom_sf"/>
</dbReference>
<evidence type="ECO:0000256" key="4">
    <source>
        <dbReference type="RuleBase" id="RU003719"/>
    </source>
</evidence>
<reference evidence="8" key="1">
    <citation type="journal article" date="2019" name="Int. J. Syst. Evol. Microbiol.">
        <title>The Global Catalogue of Microorganisms (GCM) 10K type strain sequencing project: providing services to taxonomists for standard genome sequencing and annotation.</title>
        <authorList>
            <consortium name="The Broad Institute Genomics Platform"/>
            <consortium name="The Broad Institute Genome Sequencing Center for Infectious Disease"/>
            <person name="Wu L."/>
            <person name="Ma J."/>
        </authorList>
    </citation>
    <scope>NUCLEOTIDE SEQUENCE [LARGE SCALE GENOMIC DNA]</scope>
    <source>
        <strain evidence="8">CCUG 53270</strain>
    </source>
</reference>
<evidence type="ECO:0000256" key="2">
    <source>
        <dbReference type="ARBA" id="ARBA00023002"/>
    </source>
</evidence>
<evidence type="ECO:0000259" key="5">
    <source>
        <dbReference type="Pfam" id="PF00389"/>
    </source>
</evidence>
<evidence type="ECO:0000256" key="3">
    <source>
        <dbReference type="ARBA" id="ARBA00023027"/>
    </source>
</evidence>
<accession>A0ABW3US18</accession>
<dbReference type="InterPro" id="IPR006139">
    <property type="entry name" value="D-isomer_2_OHA_DH_cat_dom"/>
</dbReference>
<comment type="similarity">
    <text evidence="1 4">Belongs to the D-isomer specific 2-hydroxyacid dehydrogenase family.</text>
</comment>
<evidence type="ECO:0000256" key="1">
    <source>
        <dbReference type="ARBA" id="ARBA00005854"/>
    </source>
</evidence>
<dbReference type="CDD" id="cd05300">
    <property type="entry name" value="2-Hacid_dh_1"/>
    <property type="match status" value="1"/>
</dbReference>
<dbReference type="SUPFAM" id="SSF51735">
    <property type="entry name" value="NAD(P)-binding Rossmann-fold domains"/>
    <property type="match status" value="1"/>
</dbReference>
<dbReference type="SUPFAM" id="SSF52283">
    <property type="entry name" value="Formate/glycerate dehydrogenase catalytic domain-like"/>
    <property type="match status" value="1"/>
</dbReference>
<dbReference type="Pfam" id="PF02826">
    <property type="entry name" value="2-Hacid_dh_C"/>
    <property type="match status" value="1"/>
</dbReference>
<proteinExistence type="inferred from homology"/>
<sequence>MSKMVCVHSLTAEQEQRIRQAAPGWELIHGKEKEIWLPHLKEAEIVIDWRASCESECLQPDAKLRWVQNWGAGVDKLPLEELASRGIILTNASGVHAFPISETIFGMMLGFTRKLHLSIRNQLERQWKGTGTLGEIHGKTIGIIGVGAIGEETARIAKAFGMKVLGVRRSGGSSEYVDQMYDNSGLETVLRESDYVVVTLPLTHETKHRFGRAEFEQMKRTAMFINIGRGGTTDTEALVEALQNGTIAGAGLDVFEQEPLPESSPLWSLDNVIMTPHNSGSTDQYNERAFEIFMHNLQQYIQGNEPTINRVDYDLQY</sequence>
<dbReference type="InterPro" id="IPR006140">
    <property type="entry name" value="D-isomer_DH_NAD-bd"/>
</dbReference>
<feature type="domain" description="D-isomer specific 2-hydroxyacid dehydrogenase NAD-binding" evidence="6">
    <location>
        <begin position="105"/>
        <end position="278"/>
    </location>
</feature>
<dbReference type="Proteomes" id="UP001597180">
    <property type="component" value="Unassembled WGS sequence"/>
</dbReference>
<keyword evidence="8" id="KW-1185">Reference proteome</keyword>
<keyword evidence="2 4" id="KW-0560">Oxidoreductase</keyword>
<dbReference type="PANTHER" id="PTHR43333">
    <property type="entry name" value="2-HACID_DH_C DOMAIN-CONTAINING PROTEIN"/>
    <property type="match status" value="1"/>
</dbReference>
<dbReference type="Gene3D" id="3.40.50.720">
    <property type="entry name" value="NAD(P)-binding Rossmann-like Domain"/>
    <property type="match status" value="2"/>
</dbReference>
<evidence type="ECO:0000313" key="8">
    <source>
        <dbReference type="Proteomes" id="UP001597180"/>
    </source>
</evidence>
<dbReference type="Pfam" id="PF00389">
    <property type="entry name" value="2-Hacid_dh"/>
    <property type="match status" value="1"/>
</dbReference>